<reference evidence="1" key="2">
    <citation type="journal article" date="2021" name="PeerJ">
        <title>Extensive microbial diversity within the chicken gut microbiome revealed by metagenomics and culture.</title>
        <authorList>
            <person name="Gilroy R."/>
            <person name="Ravi A."/>
            <person name="Getino M."/>
            <person name="Pursley I."/>
            <person name="Horton D.L."/>
            <person name="Alikhan N.F."/>
            <person name="Baker D."/>
            <person name="Gharbi K."/>
            <person name="Hall N."/>
            <person name="Watson M."/>
            <person name="Adriaenssens E.M."/>
            <person name="Foster-Nyarko E."/>
            <person name="Jarju S."/>
            <person name="Secka A."/>
            <person name="Antonio M."/>
            <person name="Oren A."/>
            <person name="Chaudhuri R.R."/>
            <person name="La Ragione R."/>
            <person name="Hildebrand F."/>
            <person name="Pallen M.J."/>
        </authorList>
    </citation>
    <scope>NUCLEOTIDE SEQUENCE</scope>
    <source>
        <strain evidence="1">CHK123-3438</strain>
    </source>
</reference>
<keyword evidence="1" id="KW-0378">Hydrolase</keyword>
<dbReference type="InterPro" id="IPR000150">
    <property type="entry name" value="Cof"/>
</dbReference>
<comment type="caution">
    <text evidence="1">The sequence shown here is derived from an EMBL/GenBank/DDBJ whole genome shotgun (WGS) entry which is preliminary data.</text>
</comment>
<accession>A0A9D1GLF1</accession>
<dbReference type="GO" id="GO:0005829">
    <property type="term" value="C:cytosol"/>
    <property type="evidence" value="ECO:0007669"/>
    <property type="project" value="TreeGrafter"/>
</dbReference>
<dbReference type="SUPFAM" id="SSF56784">
    <property type="entry name" value="HAD-like"/>
    <property type="match status" value="1"/>
</dbReference>
<dbReference type="PROSITE" id="PS01229">
    <property type="entry name" value="COF_2"/>
    <property type="match status" value="1"/>
</dbReference>
<dbReference type="PANTHER" id="PTHR10000">
    <property type="entry name" value="PHOSPHOSERINE PHOSPHATASE"/>
    <property type="match status" value="1"/>
</dbReference>
<reference evidence="1" key="1">
    <citation type="submission" date="2020-10" db="EMBL/GenBank/DDBJ databases">
        <authorList>
            <person name="Gilroy R."/>
        </authorList>
    </citation>
    <scope>NUCLEOTIDE SEQUENCE</scope>
    <source>
        <strain evidence="1">CHK123-3438</strain>
    </source>
</reference>
<dbReference type="GO" id="GO:0016791">
    <property type="term" value="F:phosphatase activity"/>
    <property type="evidence" value="ECO:0007669"/>
    <property type="project" value="TreeGrafter"/>
</dbReference>
<dbReference type="Gene3D" id="3.30.1240.10">
    <property type="match status" value="1"/>
</dbReference>
<proteinExistence type="predicted"/>
<dbReference type="AlphaFoldDB" id="A0A9D1GLF1"/>
<dbReference type="SFLD" id="SFLDS00003">
    <property type="entry name" value="Haloacid_Dehalogenase"/>
    <property type="match status" value="1"/>
</dbReference>
<protein>
    <submittedName>
        <fullName evidence="1">Cof-type HAD-IIB family hydrolase</fullName>
    </submittedName>
</protein>
<dbReference type="PANTHER" id="PTHR10000:SF25">
    <property type="entry name" value="PHOSPHATASE YKRA-RELATED"/>
    <property type="match status" value="1"/>
</dbReference>
<dbReference type="Proteomes" id="UP000886860">
    <property type="component" value="Unassembled WGS sequence"/>
</dbReference>
<sequence>MIKAVFFDIDGTLRDFDTGRIPESAREAVAQARREGILCFAATGRHLLEIEEESLLEGVSLDGLVTLNGQYCLDGKGRVLYENPIPEDQVRQMLDFLEEKPLPCIFMEAEAMYINFVDDRVRQAQAGIGTAIPPIRDLQRGLGHPVYQMVPYGNACECEQILYRLPGCRGLRWHDGLAIDIISADGSKENGIRRILSRFGISREECAAVGDGYNDLSMIRWAGLGIAMGNGKPEVREAADYVTAAVTEDGIRQAMDYIRRFRSTRHPDG</sequence>
<dbReference type="Pfam" id="PF08282">
    <property type="entry name" value="Hydrolase_3"/>
    <property type="match status" value="1"/>
</dbReference>
<evidence type="ECO:0000313" key="1">
    <source>
        <dbReference type="EMBL" id="HIT42951.1"/>
    </source>
</evidence>
<name>A0A9D1GLF1_9FIRM</name>
<dbReference type="SFLD" id="SFLDG01140">
    <property type="entry name" value="C2.B:_Phosphomannomutase_and_P"/>
    <property type="match status" value="1"/>
</dbReference>
<gene>
    <name evidence="1" type="ORF">IAB60_12810</name>
</gene>
<dbReference type="Gene3D" id="3.40.50.1000">
    <property type="entry name" value="HAD superfamily/HAD-like"/>
    <property type="match status" value="1"/>
</dbReference>
<dbReference type="GO" id="GO:0000287">
    <property type="term" value="F:magnesium ion binding"/>
    <property type="evidence" value="ECO:0007669"/>
    <property type="project" value="TreeGrafter"/>
</dbReference>
<dbReference type="EMBL" id="DVKS01000211">
    <property type="protein sequence ID" value="HIT42951.1"/>
    <property type="molecule type" value="Genomic_DNA"/>
</dbReference>
<dbReference type="InterPro" id="IPR023214">
    <property type="entry name" value="HAD_sf"/>
</dbReference>
<dbReference type="NCBIfam" id="TIGR00099">
    <property type="entry name" value="Cof-subfamily"/>
    <property type="match status" value="1"/>
</dbReference>
<organism evidence="1 2">
    <name type="scientific">Candidatus Caccovicinus merdipullorum</name>
    <dbReference type="NCBI Taxonomy" id="2840724"/>
    <lineage>
        <taxon>Bacteria</taxon>
        <taxon>Bacillati</taxon>
        <taxon>Bacillota</taxon>
        <taxon>Clostridia</taxon>
        <taxon>Eubacteriales</taxon>
        <taxon>Candidatus Caccovicinus</taxon>
    </lineage>
</organism>
<evidence type="ECO:0000313" key="2">
    <source>
        <dbReference type="Proteomes" id="UP000886860"/>
    </source>
</evidence>
<dbReference type="InterPro" id="IPR036412">
    <property type="entry name" value="HAD-like_sf"/>
</dbReference>